<protein>
    <recommendedName>
        <fullName evidence="4">YcxB-like protein</fullName>
    </recommendedName>
</protein>
<reference evidence="2 3" key="1">
    <citation type="submission" date="2020-03" db="EMBL/GenBank/DDBJ databases">
        <title>Leucobacter sp. nov., isolated from beetles.</title>
        <authorList>
            <person name="Hyun D.-W."/>
            <person name="Bae J.-W."/>
        </authorList>
    </citation>
    <scope>NUCLEOTIDE SEQUENCE [LARGE SCALE GENOMIC DNA]</scope>
    <source>
        <strain evidence="2 3">HDW9A</strain>
    </source>
</reference>
<keyword evidence="1" id="KW-1133">Transmembrane helix</keyword>
<evidence type="ECO:0000313" key="2">
    <source>
        <dbReference type="EMBL" id="QIM19314.1"/>
    </source>
</evidence>
<sequence length="186" mass="19988">MTDQIIFYNATRPPWTDTLAVSRVGSGYRGLILISVVTVCIAAFIAFLSLAVEGRLTAGSLVVVGFIAFLLFALWGVVFLKLREAARRYESQPAAVWRVTASHVHYALGGTTIAFTLADMTSMAVSHGFVLAGFARGQCAVIPEHGLVRADTGQPAGPGELAAMFRQFAPEMPPKVVLRTAIRPRP</sequence>
<dbReference type="RefSeq" id="WP_166331557.1">
    <property type="nucleotide sequence ID" value="NZ_CP049933.1"/>
</dbReference>
<keyword evidence="1" id="KW-0472">Membrane</keyword>
<dbReference type="Proteomes" id="UP000503441">
    <property type="component" value="Chromosome"/>
</dbReference>
<organism evidence="2 3">
    <name type="scientific">Leucobacter coleopterorum</name>
    <dbReference type="NCBI Taxonomy" id="2714933"/>
    <lineage>
        <taxon>Bacteria</taxon>
        <taxon>Bacillati</taxon>
        <taxon>Actinomycetota</taxon>
        <taxon>Actinomycetes</taxon>
        <taxon>Micrococcales</taxon>
        <taxon>Microbacteriaceae</taxon>
        <taxon>Leucobacter</taxon>
    </lineage>
</organism>
<accession>A0ABX6JYB5</accession>
<name>A0ABX6JYB5_9MICO</name>
<feature type="transmembrane region" description="Helical" evidence="1">
    <location>
        <begin position="31"/>
        <end position="52"/>
    </location>
</feature>
<keyword evidence="3" id="KW-1185">Reference proteome</keyword>
<feature type="transmembrane region" description="Helical" evidence="1">
    <location>
        <begin position="58"/>
        <end position="80"/>
    </location>
</feature>
<evidence type="ECO:0000313" key="3">
    <source>
        <dbReference type="Proteomes" id="UP000503441"/>
    </source>
</evidence>
<evidence type="ECO:0008006" key="4">
    <source>
        <dbReference type="Google" id="ProtNLM"/>
    </source>
</evidence>
<keyword evidence="1" id="KW-0812">Transmembrane</keyword>
<proteinExistence type="predicted"/>
<gene>
    <name evidence="2" type="ORF">G7066_13380</name>
</gene>
<evidence type="ECO:0000256" key="1">
    <source>
        <dbReference type="SAM" id="Phobius"/>
    </source>
</evidence>
<dbReference type="EMBL" id="CP049933">
    <property type="protein sequence ID" value="QIM19314.1"/>
    <property type="molecule type" value="Genomic_DNA"/>
</dbReference>